<reference evidence="1 2" key="1">
    <citation type="submission" date="2019-01" db="EMBL/GenBank/DDBJ databases">
        <title>Draft genome sequence of Psathyrella aberdarensis IHI B618.</title>
        <authorList>
            <person name="Buettner E."/>
            <person name="Kellner H."/>
        </authorList>
    </citation>
    <scope>NUCLEOTIDE SEQUENCE [LARGE SCALE GENOMIC DNA]</scope>
    <source>
        <strain evidence="1 2">IHI B618</strain>
    </source>
</reference>
<gene>
    <name evidence="1" type="ORF">EST38_g8746</name>
</gene>
<protein>
    <submittedName>
        <fullName evidence="1">Uncharacterized protein</fullName>
    </submittedName>
</protein>
<name>A0A4Q2DDW2_9AGAR</name>
<dbReference type="EMBL" id="SDEE01000371">
    <property type="protein sequence ID" value="RXW17111.1"/>
    <property type="molecule type" value="Genomic_DNA"/>
</dbReference>
<organism evidence="1 2">
    <name type="scientific">Candolleomyces aberdarensis</name>
    <dbReference type="NCBI Taxonomy" id="2316362"/>
    <lineage>
        <taxon>Eukaryota</taxon>
        <taxon>Fungi</taxon>
        <taxon>Dikarya</taxon>
        <taxon>Basidiomycota</taxon>
        <taxon>Agaricomycotina</taxon>
        <taxon>Agaricomycetes</taxon>
        <taxon>Agaricomycetidae</taxon>
        <taxon>Agaricales</taxon>
        <taxon>Agaricineae</taxon>
        <taxon>Psathyrellaceae</taxon>
        <taxon>Candolleomyces</taxon>
    </lineage>
</organism>
<evidence type="ECO:0000313" key="2">
    <source>
        <dbReference type="Proteomes" id="UP000290288"/>
    </source>
</evidence>
<evidence type="ECO:0000313" key="1">
    <source>
        <dbReference type="EMBL" id="RXW17111.1"/>
    </source>
</evidence>
<keyword evidence="2" id="KW-1185">Reference proteome</keyword>
<dbReference type="Proteomes" id="UP000290288">
    <property type="component" value="Unassembled WGS sequence"/>
</dbReference>
<proteinExistence type="predicted"/>
<comment type="caution">
    <text evidence="1">The sequence shown here is derived from an EMBL/GenBank/DDBJ whole genome shotgun (WGS) entry which is preliminary data.</text>
</comment>
<sequence>MLETHPVRSEINRNAAGIADDKVVQVHEKVRVGIAAYTGARNEAGYDVAVLHMISKASAPELRTELLKKE</sequence>
<accession>A0A4Q2DDW2</accession>
<dbReference type="AlphaFoldDB" id="A0A4Q2DDW2"/>